<evidence type="ECO:0008006" key="3">
    <source>
        <dbReference type="Google" id="ProtNLM"/>
    </source>
</evidence>
<comment type="caution">
    <text evidence="1">The sequence shown here is derived from an EMBL/GenBank/DDBJ whole genome shotgun (WGS) entry which is preliminary data.</text>
</comment>
<dbReference type="AlphaFoldDB" id="A0A8H3HUB1"/>
<name>A0A8H3HUB1_9AGAM</name>
<gene>
    <name evidence="1" type="ORF">RDB_LOCUS201813</name>
</gene>
<protein>
    <recommendedName>
        <fullName evidence="3">F-box domain-containing protein</fullName>
    </recommendedName>
</protein>
<dbReference type="Proteomes" id="UP000663843">
    <property type="component" value="Unassembled WGS sequence"/>
</dbReference>
<dbReference type="EMBL" id="CAJMWT010010735">
    <property type="protein sequence ID" value="CAE6542893.1"/>
    <property type="molecule type" value="Genomic_DNA"/>
</dbReference>
<organism evidence="1 2">
    <name type="scientific">Rhizoctonia solani</name>
    <dbReference type="NCBI Taxonomy" id="456999"/>
    <lineage>
        <taxon>Eukaryota</taxon>
        <taxon>Fungi</taxon>
        <taxon>Dikarya</taxon>
        <taxon>Basidiomycota</taxon>
        <taxon>Agaricomycotina</taxon>
        <taxon>Agaricomycetes</taxon>
        <taxon>Cantharellales</taxon>
        <taxon>Ceratobasidiaceae</taxon>
        <taxon>Rhizoctonia</taxon>
    </lineage>
</organism>
<accession>A0A8H3HUB1</accession>
<proteinExistence type="predicted"/>
<evidence type="ECO:0000313" key="2">
    <source>
        <dbReference type="Proteomes" id="UP000663843"/>
    </source>
</evidence>
<sequence>MQVTTSDPIYFATKRWDEARNLLSDAVNDYLESCISLSTILGRNCPNGREIASHIDLALTSTHPAMRQKLARSTSALSQTRNRVASSIGCLPEELLCRIFFDVVYAPEHTELSMGTSVRAIYRSLHELLAVCSTWRNIMTSRGIFWRIIPAIDDPVRNQAIDLSLHRSRSCLLRLAGTTTLDGPPPLFKIIKENASRLSALNVQGSFSSQITSVVTELLRSGDLGQLCELSLRCSPPKYSQPSRVSNYILEAQSLEKDNFDALINSLSSMRLSGIQIHWETTSAFSDRLLELYIDKVGFGNSESVMLSFLSAVSSASKLRDLKIIDVRAYRIPAETTNLTMRPTVTLPKLESLLLQDLHFNVLEFFLLTISPGSYNSTVVLSSEVFSIIYSDGNSKRVDLNDVTRLLSVSSADVLFLPRGPTDYKPWLRGAEVRKLLEAMPKLKVLKMHGWHFYDEFCNNLCPPQTSESQTHSFSYPKLDILQLTGARIHNHERFKHVLVTLSPQSMILSGLIRSQGGNWEQITEEDDIADWLKDGVPGFRCVDLNYDAGSLRTGLWQLW</sequence>
<reference evidence="1" key="1">
    <citation type="submission" date="2021-01" db="EMBL/GenBank/DDBJ databases">
        <authorList>
            <person name="Kaushik A."/>
        </authorList>
    </citation>
    <scope>NUCLEOTIDE SEQUENCE</scope>
    <source>
        <strain evidence="1">AG2-2IIIB</strain>
    </source>
</reference>
<evidence type="ECO:0000313" key="1">
    <source>
        <dbReference type="EMBL" id="CAE6542893.1"/>
    </source>
</evidence>